<dbReference type="Pfam" id="PF06859">
    <property type="entry name" value="Bin3"/>
    <property type="match status" value="1"/>
</dbReference>
<reference evidence="8 10" key="1">
    <citation type="submission" date="2015-02" db="EMBL/GenBank/DDBJ databases">
        <authorList>
            <person name="Chooi Y.-H."/>
        </authorList>
    </citation>
    <scope>NUCLEOTIDE SEQUENCE [LARGE SCALE GENOMIC DNA]</scope>
    <source>
        <strain evidence="8">E3</strain>
    </source>
</reference>
<evidence type="ECO:0000313" key="8">
    <source>
        <dbReference type="EMBL" id="CEO95444.1"/>
    </source>
</evidence>
<keyword evidence="9" id="KW-0496">Mitochondrion</keyword>
<dbReference type="GO" id="GO:0008171">
    <property type="term" value="F:O-methyltransferase activity"/>
    <property type="evidence" value="ECO:0007669"/>
    <property type="project" value="UniProtKB-UniRule"/>
</dbReference>
<dbReference type="InterPro" id="IPR029063">
    <property type="entry name" value="SAM-dependent_MTases_sf"/>
</dbReference>
<evidence type="ECO:0000256" key="4">
    <source>
        <dbReference type="ARBA" id="ARBA00022691"/>
    </source>
</evidence>
<dbReference type="GO" id="GO:0008173">
    <property type="term" value="F:RNA methyltransferase activity"/>
    <property type="evidence" value="ECO:0007669"/>
    <property type="project" value="UniProtKB-UniRule"/>
</dbReference>
<dbReference type="EMBL" id="OVEO01000014">
    <property type="protein sequence ID" value="SPR00318.1"/>
    <property type="molecule type" value="Genomic_DNA"/>
</dbReference>
<dbReference type="CDD" id="cd02440">
    <property type="entry name" value="AdoMet_MTases"/>
    <property type="match status" value="1"/>
</dbReference>
<organism evidence="8 10">
    <name type="scientific">Plasmodiophora brassicae</name>
    <name type="common">Clubroot disease agent</name>
    <dbReference type="NCBI Taxonomy" id="37360"/>
    <lineage>
        <taxon>Eukaryota</taxon>
        <taxon>Sar</taxon>
        <taxon>Rhizaria</taxon>
        <taxon>Endomyxa</taxon>
        <taxon>Phytomyxea</taxon>
        <taxon>Plasmodiophorida</taxon>
        <taxon>Plasmodiophoridae</taxon>
        <taxon>Plasmodiophora</taxon>
    </lineage>
</organism>
<keyword evidence="2 6" id="KW-0489">Methyltransferase</keyword>
<dbReference type="InterPro" id="IPR024160">
    <property type="entry name" value="BIN3_SAM-bd_dom"/>
</dbReference>
<protein>
    <recommendedName>
        <fullName evidence="6">RNA methyltransferase</fullName>
        <ecNumber evidence="6">2.1.1.-</ecNumber>
    </recommendedName>
</protein>
<keyword evidence="3 6" id="KW-0808">Transferase</keyword>
<geneLocation type="mitochondrion" evidence="9"/>
<name>A0A0G4IJU8_PLABS</name>
<reference evidence="9 11" key="2">
    <citation type="submission" date="2018-03" db="EMBL/GenBank/DDBJ databases">
        <authorList>
            <person name="Fogelqvist J."/>
        </authorList>
    </citation>
    <scope>NUCLEOTIDE SEQUENCE [LARGE SCALE GENOMIC DNA]</scope>
</reference>
<evidence type="ECO:0000256" key="1">
    <source>
        <dbReference type="ARBA" id="ARBA00008361"/>
    </source>
</evidence>
<dbReference type="SUPFAM" id="SSF53335">
    <property type="entry name" value="S-adenosyl-L-methionine-dependent methyltransferases"/>
    <property type="match status" value="1"/>
</dbReference>
<dbReference type="PANTHER" id="PTHR12315:SF0">
    <property type="entry name" value="7SK SNRNA METHYLPHOSPHATE CAPPING ENZYME"/>
    <property type="match status" value="1"/>
</dbReference>
<dbReference type="AlphaFoldDB" id="A0A0G4IJU8"/>
<dbReference type="EMBL" id="CDSF01000024">
    <property type="protein sequence ID" value="CEO95444.1"/>
    <property type="molecule type" value="Genomic_DNA"/>
</dbReference>
<dbReference type="PANTHER" id="PTHR12315">
    <property type="entry name" value="BICOID-INTERACTING PROTEIN RELATED"/>
    <property type="match status" value="1"/>
</dbReference>
<dbReference type="STRING" id="37360.A0A0G4IJU8"/>
<dbReference type="InterPro" id="IPR010675">
    <property type="entry name" value="Bin3_C"/>
</dbReference>
<dbReference type="Proteomes" id="UP000039324">
    <property type="component" value="Unassembled WGS sequence"/>
</dbReference>
<evidence type="ECO:0000313" key="9">
    <source>
        <dbReference type="EMBL" id="SPR00318.1"/>
    </source>
</evidence>
<accession>A0A0G4IJU8</accession>
<keyword evidence="4 5" id="KW-0949">S-adenosyl-L-methionine</keyword>
<evidence type="ECO:0000256" key="6">
    <source>
        <dbReference type="RuleBase" id="RU367087"/>
    </source>
</evidence>
<dbReference type="GO" id="GO:0040031">
    <property type="term" value="P:snRNA modification"/>
    <property type="evidence" value="ECO:0007669"/>
    <property type="project" value="TreeGrafter"/>
</dbReference>
<keyword evidence="10" id="KW-1185">Reference proteome</keyword>
<dbReference type="GO" id="GO:0017069">
    <property type="term" value="F:snRNA binding"/>
    <property type="evidence" value="ECO:0007669"/>
    <property type="project" value="TreeGrafter"/>
</dbReference>
<dbReference type="InterPro" id="IPR039772">
    <property type="entry name" value="Bin3-like"/>
</dbReference>
<dbReference type="GO" id="GO:0032259">
    <property type="term" value="P:methylation"/>
    <property type="evidence" value="ECO:0007669"/>
    <property type="project" value="UniProtKB-KW"/>
</dbReference>
<comment type="similarity">
    <text evidence="1 6">Belongs to the methyltransferase superfamily.</text>
</comment>
<feature type="domain" description="Bin3-type SAM" evidence="7">
    <location>
        <begin position="1"/>
        <end position="211"/>
    </location>
</feature>
<evidence type="ECO:0000259" key="7">
    <source>
        <dbReference type="PROSITE" id="PS51515"/>
    </source>
</evidence>
<gene>
    <name evidence="8" type="ORF">PBRA_004170</name>
    <name evidence="9" type="ORF">PLBR_LOCUS7533</name>
</gene>
<dbReference type="OrthoDB" id="10017101at2759"/>
<dbReference type="EC" id="2.1.1.-" evidence="6"/>
<evidence type="ECO:0000256" key="3">
    <source>
        <dbReference type="ARBA" id="ARBA00022679"/>
    </source>
</evidence>
<dbReference type="PROSITE" id="PS51515">
    <property type="entry name" value="BIN3_SAM"/>
    <property type="match status" value="1"/>
</dbReference>
<dbReference type="Proteomes" id="UP000290189">
    <property type="component" value="Unassembled WGS sequence"/>
</dbReference>
<sequence length="235" mass="26113">MAHDSGSYRNYYGRRSIDGDGRVRCLQSLPVAREWRGSCWLDIGCNDGQVTLELARTFSCKSMTGIDIDRVLIKRAVRRDPQSPYTFVVAGHDDTNAAPGPFDVISCLSVTKWIHLAQGDAGIRRLFHTAHERLRPGGFLILEPQPWRSYKKRRTQSADIAQQFASIRLRPDAFPGELARIGFRLLHKCTNVPAATPGYSRPLLVFQKAPVTLGAACLAGDARVVPERQAATTRP</sequence>
<proteinExistence type="inferred from homology"/>
<dbReference type="Gene3D" id="3.40.50.150">
    <property type="entry name" value="Vaccinia Virus protein VP39"/>
    <property type="match status" value="1"/>
</dbReference>
<evidence type="ECO:0000256" key="5">
    <source>
        <dbReference type="PROSITE-ProRule" id="PRU00848"/>
    </source>
</evidence>
<evidence type="ECO:0000256" key="2">
    <source>
        <dbReference type="ARBA" id="ARBA00022603"/>
    </source>
</evidence>
<evidence type="ECO:0000313" key="11">
    <source>
        <dbReference type="Proteomes" id="UP000290189"/>
    </source>
</evidence>
<evidence type="ECO:0000313" key="10">
    <source>
        <dbReference type="Proteomes" id="UP000039324"/>
    </source>
</evidence>